<gene>
    <name evidence="2" type="ORF">Q764_13560</name>
</gene>
<dbReference type="OrthoDB" id="1357554at2"/>
<dbReference type="eggNOG" id="COG5557">
    <property type="taxonomic scope" value="Bacteria"/>
</dbReference>
<dbReference type="RefSeq" id="WP_026980927.1">
    <property type="nucleotide sequence ID" value="NZ_AUCZ01000017.1"/>
</dbReference>
<reference evidence="2 3" key="1">
    <citation type="submission" date="2013-09" db="EMBL/GenBank/DDBJ databases">
        <authorList>
            <person name="Zeng Z."/>
            <person name="Chen C."/>
        </authorList>
    </citation>
    <scope>NUCLEOTIDE SEQUENCE [LARGE SCALE GENOMIC DNA]</scope>
    <source>
        <strain evidence="2 3">GH29-5</strain>
    </source>
</reference>
<dbReference type="AlphaFoldDB" id="A0A0A2M255"/>
<feature type="transmembrane region" description="Helical" evidence="1">
    <location>
        <begin position="14"/>
        <end position="33"/>
    </location>
</feature>
<evidence type="ECO:0000313" key="2">
    <source>
        <dbReference type="EMBL" id="KGO86692.1"/>
    </source>
</evidence>
<organism evidence="2 3">
    <name type="scientific">Flavobacterium suncheonense GH29-5 = DSM 17707</name>
    <dbReference type="NCBI Taxonomy" id="1121899"/>
    <lineage>
        <taxon>Bacteria</taxon>
        <taxon>Pseudomonadati</taxon>
        <taxon>Bacteroidota</taxon>
        <taxon>Flavobacteriia</taxon>
        <taxon>Flavobacteriales</taxon>
        <taxon>Flavobacteriaceae</taxon>
        <taxon>Flavobacterium</taxon>
    </lineage>
</organism>
<sequence>MELFESFKRIIDTNIILCLIPIIITLALINLFFKQKYPTKKALNFTGWIIIIYTAATLIHFIFGIIFYSNEYTFIERATGPYKLVYWLMLLSSTLFPFSLLFKKLRTKFWYILLVSFFMKIGMYFEQFVIITTSIHRDYSSEKGLNNNIKDFFFNLGIIYFQGFVMAILMLIIIKVIEKRQLRTTAVL</sequence>
<accession>A0A0A2M255</accession>
<feature type="transmembrane region" description="Helical" evidence="1">
    <location>
        <begin position="45"/>
        <end position="69"/>
    </location>
</feature>
<feature type="transmembrane region" description="Helical" evidence="1">
    <location>
        <begin position="152"/>
        <end position="174"/>
    </location>
</feature>
<dbReference type="Proteomes" id="UP000030121">
    <property type="component" value="Unassembled WGS sequence"/>
</dbReference>
<name>A0A0A2M255_9FLAO</name>
<keyword evidence="1" id="KW-0812">Transmembrane</keyword>
<dbReference type="EMBL" id="JRLW01000024">
    <property type="protein sequence ID" value="KGO86692.1"/>
    <property type="molecule type" value="Genomic_DNA"/>
</dbReference>
<dbReference type="STRING" id="1121899.GCA_000430025_02627"/>
<keyword evidence="1" id="KW-0472">Membrane</keyword>
<comment type="caution">
    <text evidence="2">The sequence shown here is derived from an EMBL/GenBank/DDBJ whole genome shotgun (WGS) entry which is preliminary data.</text>
</comment>
<evidence type="ECO:0000256" key="1">
    <source>
        <dbReference type="SAM" id="Phobius"/>
    </source>
</evidence>
<feature type="transmembrane region" description="Helical" evidence="1">
    <location>
        <begin position="109"/>
        <end position="132"/>
    </location>
</feature>
<keyword evidence="1" id="KW-1133">Transmembrane helix</keyword>
<proteinExistence type="predicted"/>
<keyword evidence="3" id="KW-1185">Reference proteome</keyword>
<protein>
    <submittedName>
        <fullName evidence="2">Uncharacterized protein</fullName>
    </submittedName>
</protein>
<evidence type="ECO:0000313" key="3">
    <source>
        <dbReference type="Proteomes" id="UP000030121"/>
    </source>
</evidence>
<feature type="transmembrane region" description="Helical" evidence="1">
    <location>
        <begin position="84"/>
        <end position="102"/>
    </location>
</feature>